<dbReference type="PANTHER" id="PTHR21272">
    <property type="entry name" value="CATABOLIC 3-DEHYDROQUINASE"/>
    <property type="match status" value="1"/>
</dbReference>
<feature type="binding site" evidence="8 10">
    <location>
        <position position="109"/>
    </location>
    <ligand>
        <name>substrate</name>
    </ligand>
</feature>
<dbReference type="NCBIfam" id="NF003807">
    <property type="entry name" value="PRK05395.1-4"/>
    <property type="match status" value="1"/>
</dbReference>
<organism evidence="12 13">
    <name type="scientific">Salinibacter ruber</name>
    <dbReference type="NCBI Taxonomy" id="146919"/>
    <lineage>
        <taxon>Bacteria</taxon>
        <taxon>Pseudomonadati</taxon>
        <taxon>Rhodothermota</taxon>
        <taxon>Rhodothermia</taxon>
        <taxon>Rhodothermales</taxon>
        <taxon>Salinibacteraceae</taxon>
        <taxon>Salinibacter</taxon>
    </lineage>
</organism>
<dbReference type="InterPro" id="IPR001874">
    <property type="entry name" value="DHquinase_II"/>
</dbReference>
<evidence type="ECO:0000256" key="11">
    <source>
        <dbReference type="PIRSR" id="PIRSR001399-3"/>
    </source>
</evidence>
<dbReference type="GO" id="GO:0009423">
    <property type="term" value="P:chorismate biosynthetic process"/>
    <property type="evidence" value="ECO:0007669"/>
    <property type="project" value="UniProtKB-UniRule"/>
</dbReference>
<evidence type="ECO:0000256" key="7">
    <source>
        <dbReference type="ARBA" id="ARBA00023239"/>
    </source>
</evidence>
<sequence>MPLLVLNGPNLNLLGVREPETYGTTTLADIEADLTAAFLKVTLRFAQENSEGALIDHLHAAHEDGVDGVVFNPGGYTHTSVALRDAVAAIDPPVVEVHLSNVHAREDFRRTSRIAPACVGQMSGFGAAGYRLAVEYFVNRDT</sequence>
<dbReference type="NCBIfam" id="TIGR01088">
    <property type="entry name" value="aroQ"/>
    <property type="match status" value="1"/>
</dbReference>
<accession>A0A9X2Q6K2</accession>
<comment type="catalytic activity">
    <reaction evidence="1 8">
        <text>3-dehydroquinate = 3-dehydroshikimate + H2O</text>
        <dbReference type="Rhea" id="RHEA:21096"/>
        <dbReference type="ChEBI" id="CHEBI:15377"/>
        <dbReference type="ChEBI" id="CHEBI:16630"/>
        <dbReference type="ChEBI" id="CHEBI:32364"/>
        <dbReference type="EC" id="4.2.1.10"/>
    </reaction>
</comment>
<feature type="binding site" evidence="8 10">
    <location>
        <position position="78"/>
    </location>
    <ligand>
        <name>substrate</name>
    </ligand>
</feature>
<comment type="caution">
    <text evidence="12">The sequence shown here is derived from an EMBL/GenBank/DDBJ whole genome shotgun (WGS) entry which is preliminary data.</text>
</comment>
<evidence type="ECO:0000256" key="8">
    <source>
        <dbReference type="HAMAP-Rule" id="MF_00169"/>
    </source>
</evidence>
<dbReference type="NCBIfam" id="NF003805">
    <property type="entry name" value="PRK05395.1-2"/>
    <property type="match status" value="1"/>
</dbReference>
<dbReference type="PANTHER" id="PTHR21272:SF3">
    <property type="entry name" value="CATABOLIC 3-DEHYDROQUINASE"/>
    <property type="match status" value="1"/>
</dbReference>
<feature type="active site" description="Proton donor" evidence="8 9">
    <location>
        <position position="98"/>
    </location>
</feature>
<dbReference type="Pfam" id="PF01220">
    <property type="entry name" value="DHquinase_II"/>
    <property type="match status" value="1"/>
</dbReference>
<dbReference type="GO" id="GO:0009073">
    <property type="term" value="P:aromatic amino acid family biosynthetic process"/>
    <property type="evidence" value="ECO:0007669"/>
    <property type="project" value="UniProtKB-KW"/>
</dbReference>
<dbReference type="EC" id="4.2.1.10" evidence="6 8"/>
<evidence type="ECO:0000313" key="12">
    <source>
        <dbReference type="EMBL" id="MCS3709565.1"/>
    </source>
</evidence>
<evidence type="ECO:0000256" key="1">
    <source>
        <dbReference type="ARBA" id="ARBA00001864"/>
    </source>
</evidence>
<dbReference type="GO" id="GO:0003855">
    <property type="term" value="F:3-dehydroquinate dehydratase activity"/>
    <property type="evidence" value="ECO:0007669"/>
    <property type="project" value="UniProtKB-UniRule"/>
</dbReference>
<feature type="binding site" evidence="8 10">
    <location>
        <begin position="99"/>
        <end position="100"/>
    </location>
    <ligand>
        <name>substrate</name>
    </ligand>
</feature>
<dbReference type="OMA" id="AYTHYSY"/>
<dbReference type="InterPro" id="IPR036441">
    <property type="entry name" value="DHquinase_II_sf"/>
</dbReference>
<feature type="active site" description="Proton acceptor" evidence="8 9">
    <location>
        <position position="22"/>
    </location>
</feature>
<protein>
    <recommendedName>
        <fullName evidence="6 8">3-dehydroquinate dehydratase</fullName>
        <shortName evidence="8">3-dehydroquinase</shortName>
        <ecNumber evidence="6 8">4.2.1.10</ecNumber>
    </recommendedName>
    <alternativeName>
        <fullName evidence="8">Type II DHQase</fullName>
    </alternativeName>
</protein>
<name>A0A9X2Q6K2_9BACT</name>
<feature type="binding site" evidence="8 10">
    <location>
        <position position="72"/>
    </location>
    <ligand>
        <name>substrate</name>
    </ligand>
</feature>
<evidence type="ECO:0000256" key="9">
    <source>
        <dbReference type="PIRSR" id="PIRSR001399-1"/>
    </source>
</evidence>
<dbReference type="AlphaFoldDB" id="A0A9X2Q6K2"/>
<keyword evidence="8" id="KW-0057">Aromatic amino acid biosynthesis</keyword>
<comment type="pathway">
    <text evidence="3 8">Metabolic intermediate biosynthesis; chorismate biosynthesis; chorismate from D-erythrose 4-phosphate and phosphoenolpyruvate: step 3/7.</text>
</comment>
<dbReference type="GO" id="GO:0019631">
    <property type="term" value="P:quinate catabolic process"/>
    <property type="evidence" value="ECO:0007669"/>
    <property type="project" value="TreeGrafter"/>
</dbReference>
<feature type="site" description="Transition state stabilizer" evidence="8 11">
    <location>
        <position position="17"/>
    </location>
</feature>
<dbReference type="Gene3D" id="3.40.50.9100">
    <property type="entry name" value="Dehydroquinase, class II"/>
    <property type="match status" value="1"/>
</dbReference>
<evidence type="ECO:0000256" key="4">
    <source>
        <dbReference type="ARBA" id="ARBA00011037"/>
    </source>
</evidence>
<dbReference type="HAMAP" id="MF_00169">
    <property type="entry name" value="AroQ"/>
    <property type="match status" value="1"/>
</dbReference>
<keyword evidence="7 8" id="KW-0456">Lyase</keyword>
<evidence type="ECO:0000313" key="13">
    <source>
        <dbReference type="Proteomes" id="UP001155057"/>
    </source>
</evidence>
<dbReference type="CDD" id="cd00466">
    <property type="entry name" value="DHQase_II"/>
    <property type="match status" value="1"/>
</dbReference>
<dbReference type="EMBL" id="JANUAE010000003">
    <property type="protein sequence ID" value="MCS3709565.1"/>
    <property type="molecule type" value="Genomic_DNA"/>
</dbReference>
<keyword evidence="8" id="KW-0028">Amino-acid biosynthesis</keyword>
<comment type="function">
    <text evidence="2 8">Catalyzes a trans-dehydration via an enolate intermediate.</text>
</comment>
<dbReference type="GO" id="GO:0008652">
    <property type="term" value="P:amino acid biosynthetic process"/>
    <property type="evidence" value="ECO:0007669"/>
    <property type="project" value="UniProtKB-KW"/>
</dbReference>
<evidence type="ECO:0000256" key="5">
    <source>
        <dbReference type="ARBA" id="ARBA00011193"/>
    </source>
</evidence>
<dbReference type="InterPro" id="IPR018509">
    <property type="entry name" value="DHquinase_II_CS"/>
</dbReference>
<dbReference type="NCBIfam" id="NF003806">
    <property type="entry name" value="PRK05395.1-3"/>
    <property type="match status" value="1"/>
</dbReference>
<gene>
    <name evidence="8" type="primary">aroQ</name>
    <name evidence="12" type="ORF">GGP61_001168</name>
</gene>
<dbReference type="Proteomes" id="UP001155057">
    <property type="component" value="Unassembled WGS sequence"/>
</dbReference>
<evidence type="ECO:0000256" key="2">
    <source>
        <dbReference type="ARBA" id="ARBA00003924"/>
    </source>
</evidence>
<evidence type="ECO:0000256" key="3">
    <source>
        <dbReference type="ARBA" id="ARBA00004902"/>
    </source>
</evidence>
<reference evidence="12" key="1">
    <citation type="submission" date="2022-08" db="EMBL/GenBank/DDBJ databases">
        <title>Genomic Encyclopedia of Type Strains, Phase V (KMG-V): Genome sequencing to study the core and pangenomes of soil and plant-associated prokaryotes.</title>
        <authorList>
            <person name="Whitman W."/>
        </authorList>
    </citation>
    <scope>NUCLEOTIDE SEQUENCE</scope>
    <source>
        <strain evidence="12">SP3049</strain>
    </source>
</reference>
<evidence type="ECO:0000256" key="10">
    <source>
        <dbReference type="PIRSR" id="PIRSR001399-2"/>
    </source>
</evidence>
<comment type="subunit">
    <text evidence="5 8">Homododecamer.</text>
</comment>
<feature type="binding site" evidence="8 10">
    <location>
        <position position="85"/>
    </location>
    <ligand>
        <name>substrate</name>
    </ligand>
</feature>
<dbReference type="RefSeq" id="WP_011403270.1">
    <property type="nucleotide sequence ID" value="NZ_CALTRY010000002.1"/>
</dbReference>
<dbReference type="SUPFAM" id="SSF52304">
    <property type="entry name" value="Type II 3-dehydroquinate dehydratase"/>
    <property type="match status" value="1"/>
</dbReference>
<evidence type="ECO:0000256" key="6">
    <source>
        <dbReference type="ARBA" id="ARBA00012060"/>
    </source>
</evidence>
<proteinExistence type="inferred from homology"/>
<dbReference type="PROSITE" id="PS01029">
    <property type="entry name" value="DEHYDROQUINASE_II"/>
    <property type="match status" value="1"/>
</dbReference>
<comment type="similarity">
    <text evidence="4 8">Belongs to the type-II 3-dehydroquinase family.</text>
</comment>
<dbReference type="PIRSF" id="PIRSF001399">
    <property type="entry name" value="DHquinase_II"/>
    <property type="match status" value="1"/>
</dbReference>